<dbReference type="AlphaFoldDB" id="A0A7W7ZFB6"/>
<evidence type="ECO:0000313" key="5">
    <source>
        <dbReference type="Proteomes" id="UP000540989"/>
    </source>
</evidence>
<name>A0A7W7ZFB6_9BACT</name>
<protein>
    <recommendedName>
        <fullName evidence="3">Bacterial Ig-like domain-containing protein</fullName>
    </recommendedName>
</protein>
<keyword evidence="1" id="KW-0732">Signal</keyword>
<dbReference type="InterPro" id="IPR032109">
    <property type="entry name" value="Big_3_5"/>
</dbReference>
<keyword evidence="5" id="KW-1185">Reference proteome</keyword>
<dbReference type="InterPro" id="IPR013783">
    <property type="entry name" value="Ig-like_fold"/>
</dbReference>
<feature type="region of interest" description="Disordered" evidence="2">
    <location>
        <begin position="265"/>
        <end position="284"/>
    </location>
</feature>
<dbReference type="Pfam" id="PF16640">
    <property type="entry name" value="Big_3_5"/>
    <property type="match status" value="1"/>
</dbReference>
<dbReference type="Pfam" id="PF13517">
    <property type="entry name" value="FG-GAP_3"/>
    <property type="match status" value="1"/>
</dbReference>
<gene>
    <name evidence="4" type="ORF">HDF16_003481</name>
</gene>
<dbReference type="EMBL" id="JACHIP010000004">
    <property type="protein sequence ID" value="MBB5058767.1"/>
    <property type="molecule type" value="Genomic_DNA"/>
</dbReference>
<evidence type="ECO:0000313" key="4">
    <source>
        <dbReference type="EMBL" id="MBB5058767.1"/>
    </source>
</evidence>
<proteinExistence type="predicted"/>
<sequence>MPSGTVVTLTVSVSSASGAVTKGTVDFCDAAAKYCTDIHALGTAQLTSAGKAIMKFRPGIGSHSYKAVFAGTNASAGSSSSGSAIAVTGKYATTTSITLDGSPGNYILTANVAGVSNTPGTAAPTGSVSFLDTNNGNAVLGTAPVGSGTAGFDFFSSSTSTVKQEANAVAVADFNGDGIPDIAVSDSNSSQTLLAILLGKGDGTFTPVSTSPTVGLYPDSIAVADYNGDGIPDLAVTSVDDNLVTVLLGVGDGTFTSAPQLSTVSTPQSVATGDFNGDGVPRGSQRRFDLALPRSGRWHIYRGTREPCHRNEHDCGNDRRLQQ</sequence>
<feature type="domain" description="Bacterial Ig-like" evidence="3">
    <location>
        <begin position="3"/>
        <end position="88"/>
    </location>
</feature>
<dbReference type="Gene3D" id="2.60.40.10">
    <property type="entry name" value="Immunoglobulins"/>
    <property type="match status" value="1"/>
</dbReference>
<dbReference type="PANTHER" id="PTHR46580">
    <property type="entry name" value="SENSOR KINASE-RELATED"/>
    <property type="match status" value="1"/>
</dbReference>
<accession>A0A7W7ZFB6</accession>
<dbReference type="Gene3D" id="2.130.10.130">
    <property type="entry name" value="Integrin alpha, N-terminal"/>
    <property type="match status" value="1"/>
</dbReference>
<evidence type="ECO:0000256" key="2">
    <source>
        <dbReference type="SAM" id="MobiDB-lite"/>
    </source>
</evidence>
<comment type="caution">
    <text evidence="4">The sequence shown here is derived from an EMBL/GenBank/DDBJ whole genome shotgun (WGS) entry which is preliminary data.</text>
</comment>
<evidence type="ECO:0000259" key="3">
    <source>
        <dbReference type="Pfam" id="PF16640"/>
    </source>
</evidence>
<dbReference type="RefSeq" id="WP_184218952.1">
    <property type="nucleotide sequence ID" value="NZ_JACHIP010000004.1"/>
</dbReference>
<reference evidence="4 5" key="1">
    <citation type="submission" date="2020-08" db="EMBL/GenBank/DDBJ databases">
        <title>Genomic Encyclopedia of Type Strains, Phase IV (KMG-V): Genome sequencing to study the core and pangenomes of soil and plant-associated prokaryotes.</title>
        <authorList>
            <person name="Whitman W."/>
        </authorList>
    </citation>
    <scope>NUCLEOTIDE SEQUENCE [LARGE SCALE GENOMIC DNA]</scope>
    <source>
        <strain evidence="4 5">M8UP14</strain>
    </source>
</reference>
<organism evidence="4 5">
    <name type="scientific">Granulicella aggregans</name>
    <dbReference type="NCBI Taxonomy" id="474949"/>
    <lineage>
        <taxon>Bacteria</taxon>
        <taxon>Pseudomonadati</taxon>
        <taxon>Acidobacteriota</taxon>
        <taxon>Terriglobia</taxon>
        <taxon>Terriglobales</taxon>
        <taxon>Acidobacteriaceae</taxon>
        <taxon>Granulicella</taxon>
    </lineage>
</organism>
<dbReference type="SUPFAM" id="SSF69318">
    <property type="entry name" value="Integrin alpha N-terminal domain"/>
    <property type="match status" value="1"/>
</dbReference>
<dbReference type="InterPro" id="IPR013517">
    <property type="entry name" value="FG-GAP"/>
</dbReference>
<evidence type="ECO:0000256" key="1">
    <source>
        <dbReference type="ARBA" id="ARBA00022729"/>
    </source>
</evidence>
<dbReference type="InterPro" id="IPR028994">
    <property type="entry name" value="Integrin_alpha_N"/>
</dbReference>
<dbReference type="Proteomes" id="UP000540989">
    <property type="component" value="Unassembled WGS sequence"/>
</dbReference>